<dbReference type="Pfam" id="PF09365">
    <property type="entry name" value="DUF2461"/>
    <property type="match status" value="1"/>
</dbReference>
<dbReference type="PANTHER" id="PTHR36452:SF1">
    <property type="entry name" value="DUF2461 DOMAIN-CONTAINING PROTEIN"/>
    <property type="match status" value="1"/>
</dbReference>
<name>A0ABT1S1M6_9FIRM</name>
<proteinExistence type="predicted"/>
<dbReference type="Proteomes" id="UP001524473">
    <property type="component" value="Unassembled WGS sequence"/>
</dbReference>
<dbReference type="EMBL" id="JANFZH010000032">
    <property type="protein sequence ID" value="MCQ4840846.1"/>
    <property type="molecule type" value="Genomic_DNA"/>
</dbReference>
<accession>A0ABT1S1M6</accession>
<evidence type="ECO:0000313" key="1">
    <source>
        <dbReference type="EMBL" id="MCQ4840846.1"/>
    </source>
</evidence>
<dbReference type="PANTHER" id="PTHR36452">
    <property type="entry name" value="CHROMOSOME 12, WHOLE GENOME SHOTGUN SEQUENCE"/>
    <property type="match status" value="1"/>
</dbReference>
<dbReference type="RefSeq" id="WP_066866385.1">
    <property type="nucleotide sequence ID" value="NZ_CABKVV010000014.1"/>
</dbReference>
<dbReference type="NCBIfam" id="TIGR02453">
    <property type="entry name" value="TIGR02453 family protein"/>
    <property type="match status" value="1"/>
</dbReference>
<reference evidence="1 2" key="1">
    <citation type="submission" date="2022-06" db="EMBL/GenBank/DDBJ databases">
        <title>Isolation of gut microbiota from human fecal samples.</title>
        <authorList>
            <person name="Pamer E.G."/>
            <person name="Barat B."/>
            <person name="Waligurski E."/>
            <person name="Medina S."/>
            <person name="Paddock L."/>
            <person name="Mostad J."/>
        </authorList>
    </citation>
    <scope>NUCLEOTIDE SEQUENCE [LARGE SCALE GENOMIC DNA]</scope>
    <source>
        <strain evidence="1 2">DFI.9.73</strain>
    </source>
</reference>
<evidence type="ECO:0000313" key="2">
    <source>
        <dbReference type="Proteomes" id="UP001524473"/>
    </source>
</evidence>
<organism evidence="1 2">
    <name type="scientific">Neglectibacter timonensis</name>
    <dbReference type="NCBI Taxonomy" id="1776382"/>
    <lineage>
        <taxon>Bacteria</taxon>
        <taxon>Bacillati</taxon>
        <taxon>Bacillota</taxon>
        <taxon>Clostridia</taxon>
        <taxon>Eubacteriales</taxon>
        <taxon>Oscillospiraceae</taxon>
        <taxon>Neglectibacter</taxon>
    </lineage>
</organism>
<comment type="caution">
    <text evidence="1">The sequence shown here is derived from an EMBL/GenBank/DDBJ whole genome shotgun (WGS) entry which is preliminary data.</text>
</comment>
<sequence length="227" mass="26126">MNQNLILQFLYDLEQNNCREWFHDHKQQYQAANGIFEELVETLMLELKKSDPTVLLTEPGKLTFKLVRDTRFSNDKSPYLPAFRAHISAKGKLPIPVGYYLMLRPGGRSFLGGGLFADMFRDATAMVRAAIADRGEEWQEILSATSFTERFIVKGNALKKVPYGFDPNHPQAEYLKNKSWYLEYPIADEELSDPQFVQKAVGVYQAMQPFNNFLNQALEQFQMPARS</sequence>
<protein>
    <submittedName>
        <fullName evidence="1">DUF2461 domain-containing protein</fullName>
    </submittedName>
</protein>
<gene>
    <name evidence="1" type="ORF">NE695_13105</name>
</gene>
<dbReference type="GeneID" id="90533361"/>
<dbReference type="InterPro" id="IPR015996">
    <property type="entry name" value="UCP028451"/>
</dbReference>
<dbReference type="PIRSF" id="PIRSF028451">
    <property type="entry name" value="UCP028451"/>
    <property type="match status" value="1"/>
</dbReference>
<dbReference type="InterPro" id="IPR012808">
    <property type="entry name" value="CHP02453"/>
</dbReference>
<keyword evidence="2" id="KW-1185">Reference proteome</keyword>